<reference evidence="2" key="1">
    <citation type="journal article" date="2022" name="bioRxiv">
        <title>Sequencing and chromosome-scale assembly of the giantPleurodeles waltlgenome.</title>
        <authorList>
            <person name="Brown T."/>
            <person name="Elewa A."/>
            <person name="Iarovenko S."/>
            <person name="Subramanian E."/>
            <person name="Araus A.J."/>
            <person name="Petzold A."/>
            <person name="Susuki M."/>
            <person name="Suzuki K.-i.T."/>
            <person name="Hayashi T."/>
            <person name="Toyoda A."/>
            <person name="Oliveira C."/>
            <person name="Osipova E."/>
            <person name="Leigh N.D."/>
            <person name="Simon A."/>
            <person name="Yun M.H."/>
        </authorList>
    </citation>
    <scope>NUCLEOTIDE SEQUENCE</scope>
    <source>
        <strain evidence="2">20211129_DDA</strain>
        <tissue evidence="2">Liver</tissue>
    </source>
</reference>
<sequence>MANPALPLQEHIPGSREDADFYWTPPGPSRVVVPPGAARGDPRLSRSKQHVTSASPGVAHRCPSLLPSAQRCSRFVTPVRPSSGSHTYRVPVAWVRLCSFSFQSGCLNGQPGSESSGSHPWPPGGC</sequence>
<proteinExistence type="predicted"/>
<accession>A0AAV7T1Z4</accession>
<keyword evidence="3" id="KW-1185">Reference proteome</keyword>
<evidence type="ECO:0000256" key="1">
    <source>
        <dbReference type="SAM" id="MobiDB-lite"/>
    </source>
</evidence>
<protein>
    <submittedName>
        <fullName evidence="2">Uncharacterized protein</fullName>
    </submittedName>
</protein>
<evidence type="ECO:0000313" key="2">
    <source>
        <dbReference type="EMBL" id="KAJ1170250.1"/>
    </source>
</evidence>
<comment type="caution">
    <text evidence="2">The sequence shown here is derived from an EMBL/GenBank/DDBJ whole genome shotgun (WGS) entry which is preliminary data.</text>
</comment>
<feature type="region of interest" description="Disordered" evidence="1">
    <location>
        <begin position="1"/>
        <end position="62"/>
    </location>
</feature>
<evidence type="ECO:0000313" key="3">
    <source>
        <dbReference type="Proteomes" id="UP001066276"/>
    </source>
</evidence>
<dbReference type="EMBL" id="JANPWB010000007">
    <property type="protein sequence ID" value="KAJ1170250.1"/>
    <property type="molecule type" value="Genomic_DNA"/>
</dbReference>
<feature type="compositionally biased region" description="Low complexity" evidence="1">
    <location>
        <begin position="29"/>
        <end position="39"/>
    </location>
</feature>
<dbReference type="Proteomes" id="UP001066276">
    <property type="component" value="Chromosome 4_1"/>
</dbReference>
<organism evidence="2 3">
    <name type="scientific">Pleurodeles waltl</name>
    <name type="common">Iberian ribbed newt</name>
    <dbReference type="NCBI Taxonomy" id="8319"/>
    <lineage>
        <taxon>Eukaryota</taxon>
        <taxon>Metazoa</taxon>
        <taxon>Chordata</taxon>
        <taxon>Craniata</taxon>
        <taxon>Vertebrata</taxon>
        <taxon>Euteleostomi</taxon>
        <taxon>Amphibia</taxon>
        <taxon>Batrachia</taxon>
        <taxon>Caudata</taxon>
        <taxon>Salamandroidea</taxon>
        <taxon>Salamandridae</taxon>
        <taxon>Pleurodelinae</taxon>
        <taxon>Pleurodeles</taxon>
    </lineage>
</organism>
<dbReference type="AlphaFoldDB" id="A0AAV7T1Z4"/>
<gene>
    <name evidence="2" type="ORF">NDU88_002130</name>
</gene>
<name>A0AAV7T1Z4_PLEWA</name>